<gene>
    <name evidence="6" type="ORF">SAMN02745716_1986</name>
</gene>
<dbReference type="InterPro" id="IPR011706">
    <property type="entry name" value="Cu-oxidase_C"/>
</dbReference>
<proteinExistence type="predicted"/>
<dbReference type="PROSITE" id="PS00080">
    <property type="entry name" value="MULTICOPPER_OXIDASE2"/>
    <property type="match status" value="1"/>
</dbReference>
<dbReference type="InterPro" id="IPR033138">
    <property type="entry name" value="Cu_oxidase_CS"/>
</dbReference>
<dbReference type="GO" id="GO:0005507">
    <property type="term" value="F:copper ion binding"/>
    <property type="evidence" value="ECO:0007669"/>
    <property type="project" value="InterPro"/>
</dbReference>
<dbReference type="PANTHER" id="PTHR11709">
    <property type="entry name" value="MULTI-COPPER OXIDASE"/>
    <property type="match status" value="1"/>
</dbReference>
<keyword evidence="2" id="KW-0560">Oxidoreductase</keyword>
<dbReference type="EMBL" id="FNWJ01000002">
    <property type="protein sequence ID" value="SEH15541.1"/>
    <property type="molecule type" value="Genomic_DNA"/>
</dbReference>
<dbReference type="InterPro" id="IPR002355">
    <property type="entry name" value="Cu_oxidase_Cu_BS"/>
</dbReference>
<name>A0A1H6FXJ4_THEAL</name>
<dbReference type="InterPro" id="IPR008972">
    <property type="entry name" value="Cupredoxin"/>
</dbReference>
<dbReference type="AlphaFoldDB" id="A0A1H6FXJ4"/>
<dbReference type="InterPro" id="IPR011707">
    <property type="entry name" value="Cu-oxidase-like_N"/>
</dbReference>
<reference evidence="7" key="1">
    <citation type="submission" date="2016-10" db="EMBL/GenBank/DDBJ databases">
        <authorList>
            <person name="Varghese N."/>
            <person name="Submissions S."/>
        </authorList>
    </citation>
    <scope>NUCLEOTIDE SEQUENCE [LARGE SCALE GENOMIC DNA]</scope>
    <source>
        <strain evidence="7">ATCC 35263</strain>
    </source>
</reference>
<keyword evidence="1" id="KW-0479">Metal-binding</keyword>
<organism evidence="6 7">
    <name type="scientific">Thermoleophilum album</name>
    <dbReference type="NCBI Taxonomy" id="29539"/>
    <lineage>
        <taxon>Bacteria</taxon>
        <taxon>Bacillati</taxon>
        <taxon>Actinomycetota</taxon>
        <taxon>Thermoleophilia</taxon>
        <taxon>Thermoleophilales</taxon>
        <taxon>Thermoleophilaceae</taxon>
        <taxon>Thermoleophilum</taxon>
    </lineage>
</organism>
<evidence type="ECO:0000256" key="3">
    <source>
        <dbReference type="SAM" id="MobiDB-lite"/>
    </source>
</evidence>
<keyword evidence="7" id="KW-1185">Reference proteome</keyword>
<protein>
    <submittedName>
        <fullName evidence="6">Multicopper oxidase</fullName>
    </submittedName>
</protein>
<dbReference type="GO" id="GO:0016491">
    <property type="term" value="F:oxidoreductase activity"/>
    <property type="evidence" value="ECO:0007669"/>
    <property type="project" value="UniProtKB-KW"/>
</dbReference>
<dbReference type="OrthoDB" id="345021at2"/>
<evidence type="ECO:0000313" key="7">
    <source>
        <dbReference type="Proteomes" id="UP000222056"/>
    </source>
</evidence>
<dbReference type="Pfam" id="PF07731">
    <property type="entry name" value="Cu-oxidase_2"/>
    <property type="match status" value="1"/>
</dbReference>
<feature type="domain" description="Plastocyanin-like" evidence="5">
    <location>
        <begin position="133"/>
        <end position="235"/>
    </location>
</feature>
<dbReference type="PROSITE" id="PS00079">
    <property type="entry name" value="MULTICOPPER_OXIDASE1"/>
    <property type="match status" value="1"/>
</dbReference>
<evidence type="ECO:0000256" key="2">
    <source>
        <dbReference type="ARBA" id="ARBA00023002"/>
    </source>
</evidence>
<evidence type="ECO:0000256" key="1">
    <source>
        <dbReference type="ARBA" id="ARBA00022723"/>
    </source>
</evidence>
<evidence type="ECO:0000313" key="6">
    <source>
        <dbReference type="EMBL" id="SEH15541.1"/>
    </source>
</evidence>
<dbReference type="Pfam" id="PF07732">
    <property type="entry name" value="Cu-oxidase_3"/>
    <property type="match status" value="1"/>
</dbReference>
<dbReference type="RefSeq" id="WP_093118615.1">
    <property type="nucleotide sequence ID" value="NZ_FNWJ01000002.1"/>
</dbReference>
<sequence>MGRFEDALSQRVGRRGFLASAGGALFVCSIGGRRFEIASERDVARADAAAAAVRRPPRARRESVDSLSFETPSPAPGGRRREYWLVARPVRWSVTPSGYDEWHARRVPRIALTALAYQPWSAGFARPLGPPAIPGPTLEAEVGDTLVVHFRNGAERLRQALTVHPHGVRYNPEYDGAYLGEFTRAGGFVAPGEEFTYVWEATPDSVGVWPYHDHGPNHTLNTFRGLFGAIIVRERGAPRPSREYVLFLHNFPPQLTNAETIVHCINGRAFAGNTPQLRARVGERVAIHVIGMDSNFHTFHIHGHRWRDPAGQFVDCPTLGPNETITAAFTEDNPGRWLYHCHVFSHQDAGMAGWYIVDP</sequence>
<dbReference type="Gene3D" id="2.60.40.420">
    <property type="entry name" value="Cupredoxins - blue copper proteins"/>
    <property type="match status" value="2"/>
</dbReference>
<feature type="domain" description="Plastocyanin-like" evidence="4">
    <location>
        <begin position="257"/>
        <end position="358"/>
    </location>
</feature>
<evidence type="ECO:0000259" key="5">
    <source>
        <dbReference type="Pfam" id="PF07732"/>
    </source>
</evidence>
<dbReference type="SUPFAM" id="SSF49503">
    <property type="entry name" value="Cupredoxins"/>
    <property type="match status" value="2"/>
</dbReference>
<dbReference type="InterPro" id="IPR045087">
    <property type="entry name" value="Cu-oxidase_fam"/>
</dbReference>
<feature type="region of interest" description="Disordered" evidence="3">
    <location>
        <begin position="52"/>
        <end position="77"/>
    </location>
</feature>
<dbReference type="STRING" id="29539.SAMN02745716_1986"/>
<dbReference type="PANTHER" id="PTHR11709:SF486">
    <property type="entry name" value="MULTICOPPER OXIDASE"/>
    <property type="match status" value="1"/>
</dbReference>
<evidence type="ECO:0000259" key="4">
    <source>
        <dbReference type="Pfam" id="PF07731"/>
    </source>
</evidence>
<dbReference type="Proteomes" id="UP000222056">
    <property type="component" value="Unassembled WGS sequence"/>
</dbReference>
<accession>A0A1H6FXJ4</accession>